<proteinExistence type="predicted"/>
<dbReference type="InterPro" id="IPR022062">
    <property type="entry name" value="DUF3618"/>
</dbReference>
<reference evidence="2 3" key="1">
    <citation type="submission" date="2020-10" db="EMBL/GenBank/DDBJ databases">
        <title>Sequencing the genomes of 1000 actinobacteria strains.</title>
        <authorList>
            <person name="Klenk H.-P."/>
        </authorList>
    </citation>
    <scope>NUCLEOTIDE SEQUENCE [LARGE SCALE GENOMIC DNA]</scope>
    <source>
        <strain evidence="2 3">DSM 46744</strain>
    </source>
</reference>
<sequence length="159" mass="17015">MSRNGAGAGTEELRQEVDRARHDLGETVEALAARADVKAMARERVEQARTRAMEAVGSARQAASARASSVRAAATSERGAARARQGGAAAASAGAAAALLTVWLRRRRAPAVRVRTRRMQRAPVKVRRTGAGRTNWAPVARLTGAHRSRSRSPFGRARR</sequence>
<dbReference type="EMBL" id="JADBDZ010000001">
    <property type="protein sequence ID" value="MBE1536418.1"/>
    <property type="molecule type" value="Genomic_DNA"/>
</dbReference>
<protein>
    <recommendedName>
        <fullName evidence="4">DUF3618 domain-containing protein</fullName>
    </recommendedName>
</protein>
<evidence type="ECO:0008006" key="4">
    <source>
        <dbReference type="Google" id="ProtNLM"/>
    </source>
</evidence>
<feature type="compositionally biased region" description="Basic residues" evidence="1">
    <location>
        <begin position="114"/>
        <end position="130"/>
    </location>
</feature>
<organism evidence="2 3">
    <name type="scientific">Actinomadura algeriensis</name>
    <dbReference type="NCBI Taxonomy" id="1679523"/>
    <lineage>
        <taxon>Bacteria</taxon>
        <taxon>Bacillati</taxon>
        <taxon>Actinomycetota</taxon>
        <taxon>Actinomycetes</taxon>
        <taxon>Streptosporangiales</taxon>
        <taxon>Thermomonosporaceae</taxon>
        <taxon>Actinomadura</taxon>
    </lineage>
</organism>
<feature type="region of interest" description="Disordered" evidence="1">
    <location>
        <begin position="114"/>
        <end position="159"/>
    </location>
</feature>
<feature type="compositionally biased region" description="Basic residues" evidence="1">
    <location>
        <begin position="144"/>
        <end position="159"/>
    </location>
</feature>
<dbReference type="Proteomes" id="UP000627838">
    <property type="component" value="Unassembled WGS sequence"/>
</dbReference>
<dbReference type="RefSeq" id="WP_264085508.1">
    <property type="nucleotide sequence ID" value="NZ_JADBDZ010000001.1"/>
</dbReference>
<accession>A0ABR9K1E2</accession>
<gene>
    <name evidence="2" type="ORF">H4W34_006251</name>
</gene>
<evidence type="ECO:0000313" key="2">
    <source>
        <dbReference type="EMBL" id="MBE1536418.1"/>
    </source>
</evidence>
<dbReference type="Pfam" id="PF12277">
    <property type="entry name" value="DUF3618"/>
    <property type="match status" value="1"/>
</dbReference>
<evidence type="ECO:0000256" key="1">
    <source>
        <dbReference type="SAM" id="MobiDB-lite"/>
    </source>
</evidence>
<keyword evidence="3" id="KW-1185">Reference proteome</keyword>
<comment type="caution">
    <text evidence="2">The sequence shown here is derived from an EMBL/GenBank/DDBJ whole genome shotgun (WGS) entry which is preliminary data.</text>
</comment>
<name>A0ABR9K1E2_9ACTN</name>
<evidence type="ECO:0000313" key="3">
    <source>
        <dbReference type="Proteomes" id="UP000627838"/>
    </source>
</evidence>